<dbReference type="PANTHER" id="PTHR24148">
    <property type="entry name" value="ANKYRIN REPEAT DOMAIN-CONTAINING PROTEIN 39 HOMOLOG-RELATED"/>
    <property type="match status" value="1"/>
</dbReference>
<dbReference type="InterPro" id="IPR010730">
    <property type="entry name" value="HET"/>
</dbReference>
<comment type="caution">
    <text evidence="2">The sequence shown here is derived from an EMBL/GenBank/DDBJ whole genome shotgun (WGS) entry which is preliminary data.</text>
</comment>
<dbReference type="OrthoDB" id="3517081at2759"/>
<dbReference type="AlphaFoldDB" id="A0A8H4RF39"/>
<protein>
    <recommendedName>
        <fullName evidence="1">Heterokaryon incompatibility domain-containing protein</fullName>
    </recommendedName>
</protein>
<organism evidence="2 3">
    <name type="scientific">Cudoniella acicularis</name>
    <dbReference type="NCBI Taxonomy" id="354080"/>
    <lineage>
        <taxon>Eukaryota</taxon>
        <taxon>Fungi</taxon>
        <taxon>Dikarya</taxon>
        <taxon>Ascomycota</taxon>
        <taxon>Pezizomycotina</taxon>
        <taxon>Leotiomycetes</taxon>
        <taxon>Helotiales</taxon>
        <taxon>Tricladiaceae</taxon>
        <taxon>Cudoniella</taxon>
    </lineage>
</organism>
<evidence type="ECO:0000313" key="2">
    <source>
        <dbReference type="EMBL" id="KAF4627715.1"/>
    </source>
</evidence>
<proteinExistence type="predicted"/>
<dbReference type="EMBL" id="JAAMPI010000922">
    <property type="protein sequence ID" value="KAF4627715.1"/>
    <property type="molecule type" value="Genomic_DNA"/>
</dbReference>
<evidence type="ECO:0000313" key="3">
    <source>
        <dbReference type="Proteomes" id="UP000566819"/>
    </source>
</evidence>
<dbReference type="Proteomes" id="UP000566819">
    <property type="component" value="Unassembled WGS sequence"/>
</dbReference>
<dbReference type="PANTHER" id="PTHR24148:SF64">
    <property type="entry name" value="HETEROKARYON INCOMPATIBILITY DOMAIN-CONTAINING PROTEIN"/>
    <property type="match status" value="1"/>
</dbReference>
<gene>
    <name evidence="2" type="ORF">G7Y89_g10439</name>
</gene>
<dbReference type="Pfam" id="PF06985">
    <property type="entry name" value="HET"/>
    <property type="match status" value="1"/>
</dbReference>
<keyword evidence="3" id="KW-1185">Reference proteome</keyword>
<evidence type="ECO:0000259" key="1">
    <source>
        <dbReference type="Pfam" id="PF06985"/>
    </source>
</evidence>
<accession>A0A8H4RF39</accession>
<sequence length="637" mass="72700">MASSLSEHNAAPGDLDEVDLHSAFQRNPVRVRKLLLEAIRQVDVQESDLEVLLIEKTFESTLKAPPKISSKEFISALRSYSTGDATEPIKSLFYEQGKTYGLLILTLVRAANPGLQQRIERLGFDDQVLLLRRLLQIPPESISRLIIDCVSADDISTREDHAQYVVLSQQDNKLDILFRQSSPMVNLSKLTIVTPNFKYFPNPEWCDFRLVLLERAASETSEIRCHLISASMEENFQYEALSYTWGDASEQPERIWINDKSLSVTTNLLSALKRLRKGGTGKYRFLCIDSLCIDQNNPKDRNDQVAIMGQIYQNAQRVTVWLGEHDTGSDKAIDFIMAVHHSSSYRKVGRSTLYTYQGKEKYEVSDWKAVDSLFRRDYWERTWIIQEIELAKNVLVYCGDRTFNWRAGSAFYDFLQDNRDRHLDTDPGSLTTKYPGKVFEPDYQKPLSEVYYDALKLELTPPWQIPSVDLVHYSYFLQKILSLSFRNSEPPFAFRSIIHDQVVVVGFSGGKLIETTRKHPDMPYPVPVVCALRDSQFFVRKEPQDFDDSRFTLLGPLDEKIAIPEHVSGIFEAHATEVRAFTLPTGQTVLAPEEAQSGDEIILFPKHDSAIVLHQGEGGKWELVGNALVLTTDEKRN</sequence>
<name>A0A8H4RF39_9HELO</name>
<dbReference type="InterPro" id="IPR052895">
    <property type="entry name" value="HetReg/Transcr_Mod"/>
</dbReference>
<reference evidence="2 3" key="1">
    <citation type="submission" date="2020-03" db="EMBL/GenBank/DDBJ databases">
        <title>Draft Genome Sequence of Cudoniella acicularis.</title>
        <authorList>
            <person name="Buettner E."/>
            <person name="Kellner H."/>
        </authorList>
    </citation>
    <scope>NUCLEOTIDE SEQUENCE [LARGE SCALE GENOMIC DNA]</scope>
    <source>
        <strain evidence="2 3">DSM 108380</strain>
    </source>
</reference>
<feature type="domain" description="Heterokaryon incompatibility" evidence="1">
    <location>
        <begin position="238"/>
        <end position="387"/>
    </location>
</feature>